<dbReference type="PANTHER" id="PTHR11908">
    <property type="entry name" value="XANTHINE DEHYDROGENASE"/>
    <property type="match status" value="1"/>
</dbReference>
<evidence type="ECO:0000313" key="4">
    <source>
        <dbReference type="EMBL" id="APW35902.1"/>
    </source>
</evidence>
<dbReference type="GO" id="GO:0005506">
    <property type="term" value="F:iron ion binding"/>
    <property type="evidence" value="ECO:0007669"/>
    <property type="project" value="InterPro"/>
</dbReference>
<dbReference type="EMBL" id="CP019236">
    <property type="protein sequence ID" value="APW35902.1"/>
    <property type="molecule type" value="Genomic_DNA"/>
</dbReference>
<reference evidence="4 5" key="1">
    <citation type="submission" date="2017-01" db="EMBL/GenBank/DDBJ databases">
        <authorList>
            <person name="Mah S.A."/>
            <person name="Swanson W.J."/>
            <person name="Moy G.W."/>
            <person name="Vacquier V.D."/>
        </authorList>
    </citation>
    <scope>NUCLEOTIDE SEQUENCE [LARGE SCALE GENOMIC DNA]</scope>
    <source>
        <strain evidence="4 5">DCY110</strain>
    </source>
</reference>
<dbReference type="OrthoDB" id="221297at2"/>
<dbReference type="InterPro" id="IPR008274">
    <property type="entry name" value="AldOxase/xan_DH_MoCoBD1"/>
</dbReference>
<gene>
    <name evidence="4" type="ORF">RD110_00655</name>
</gene>
<evidence type="ECO:0000259" key="3">
    <source>
        <dbReference type="SMART" id="SM01008"/>
    </source>
</evidence>
<proteinExistence type="predicted"/>
<dbReference type="Pfam" id="PF20256">
    <property type="entry name" value="MoCoBD_2"/>
    <property type="match status" value="1"/>
</dbReference>
<dbReference type="InterPro" id="IPR016208">
    <property type="entry name" value="Ald_Oxase/xanthine_DH-like"/>
</dbReference>
<protein>
    <submittedName>
        <fullName evidence="4">Carbon monoxide dehydrogenase</fullName>
    </submittedName>
</protein>
<sequence length="781" mass="82354">METSVQNNNPLRFGSGQSVRRLEDDQLLAGAGRFTADVVPAGQASAVFVRSPYPHARIVSVDTSPALELPGVLAIVTGADLAAEGVKVLPGVSGFKRADGSAAVTPPQRVLAHERVRFVGEAVALVVAETLEQARDAAEAVFVDYEELPMVVDMAAATAPGAPALAEAAPDNIAAVAHHGDTAATDAAFAKARHTVKLEVVNQRIVAVTMEPRTVLAEADADSDKGPGRITIRMSTQMPTGVRNSVAAALGLEQEQVRVIVGDVGGGFGMKTGVYPEDVAVAYGARLLKRPVKWVSERSEEFLAAYHGRDLHSHAELALAEDGKILALRLSSLANVGAYATGAGVAIQLLIGPWVQTSVYDIPTIDFNFKAVLTNTTPTSAYRGAGRPEAIFMMERLMDEAARQTGIDRVALRRRNFIQPEQMPYKNPMGQTYDTGHFEQIMDEGLALADWNGFEARAATSAKNGKLRGLGIATFLEWTGGNVFEERVTVSVQADGIIEVFSAVNAMGQGIATTLAQLVVDAFGVGIEQVRVVLGDTDRGNGFGSAGSRSIFTGGSAVRIGAERTIDQAKQLAAKELEAAPEDLQYAEGRFTVAGTDLQIGLFDLAGRQPEQRIFMDSTSTVDGPTWPNGCHISEVEIDPLTGQVAVVAYASMNDVGRVINPMVVRGQLDGGAVQGIGQALCEHLVYDGETGQLVSGSFMDYAMPHAEDAPDFKTEMNTTIPCKNNPLGVKGVGELGTIGAAPAVVNAVADALARAGHAGLTTRLQMPLSPGRLWSLLQGA</sequence>
<dbReference type="InterPro" id="IPR037165">
    <property type="entry name" value="AldOxase/xan_DH_Mopterin-bd_sf"/>
</dbReference>
<dbReference type="Proteomes" id="UP000186609">
    <property type="component" value="Chromosome"/>
</dbReference>
<dbReference type="InterPro" id="IPR000674">
    <property type="entry name" value="Ald_Oxase/Xan_DH_a/b"/>
</dbReference>
<dbReference type="Gene3D" id="3.30.365.10">
    <property type="entry name" value="Aldehyde oxidase/xanthine dehydrogenase, molybdopterin binding domain"/>
    <property type="match status" value="4"/>
</dbReference>
<evidence type="ECO:0000256" key="2">
    <source>
        <dbReference type="ARBA" id="ARBA00023002"/>
    </source>
</evidence>
<dbReference type="AlphaFoldDB" id="A0A1P8JQ97"/>
<dbReference type="Gene3D" id="3.90.1170.50">
    <property type="entry name" value="Aldehyde oxidase/xanthine dehydrogenase, a/b hammerhead"/>
    <property type="match status" value="1"/>
</dbReference>
<dbReference type="KEGG" id="rhy:RD110_00655"/>
<dbReference type="STRING" id="1842727.RD110_00655"/>
<evidence type="ECO:0000256" key="1">
    <source>
        <dbReference type="ARBA" id="ARBA00022505"/>
    </source>
</evidence>
<dbReference type="InterPro" id="IPR036856">
    <property type="entry name" value="Ald_Oxase/Xan_DH_a/b_sf"/>
</dbReference>
<keyword evidence="5" id="KW-1185">Reference proteome</keyword>
<dbReference type="RefSeq" id="WP_076195734.1">
    <property type="nucleotide sequence ID" value="NZ_CP019236.1"/>
</dbReference>
<dbReference type="SUPFAM" id="SSF54665">
    <property type="entry name" value="CO dehydrogenase molybdoprotein N-domain-like"/>
    <property type="match status" value="1"/>
</dbReference>
<keyword evidence="2" id="KW-0560">Oxidoreductase</keyword>
<dbReference type="PANTHER" id="PTHR11908:SF132">
    <property type="entry name" value="ALDEHYDE OXIDASE 1-RELATED"/>
    <property type="match status" value="1"/>
</dbReference>
<dbReference type="GO" id="GO:0016491">
    <property type="term" value="F:oxidoreductase activity"/>
    <property type="evidence" value="ECO:0007669"/>
    <property type="project" value="UniProtKB-KW"/>
</dbReference>
<dbReference type="SMART" id="SM01008">
    <property type="entry name" value="Ald_Xan_dh_C"/>
    <property type="match status" value="1"/>
</dbReference>
<organism evidence="4 5">
    <name type="scientific">Rhodoferax koreensis</name>
    <dbReference type="NCBI Taxonomy" id="1842727"/>
    <lineage>
        <taxon>Bacteria</taxon>
        <taxon>Pseudomonadati</taxon>
        <taxon>Pseudomonadota</taxon>
        <taxon>Betaproteobacteria</taxon>
        <taxon>Burkholderiales</taxon>
        <taxon>Comamonadaceae</taxon>
        <taxon>Rhodoferax</taxon>
    </lineage>
</organism>
<keyword evidence="1" id="KW-0500">Molybdenum</keyword>
<feature type="domain" description="Aldehyde oxidase/xanthine dehydrogenase a/b hammerhead" evidence="3">
    <location>
        <begin position="29"/>
        <end position="149"/>
    </location>
</feature>
<dbReference type="Pfam" id="PF01315">
    <property type="entry name" value="Ald_Xan_dh_C"/>
    <property type="match status" value="1"/>
</dbReference>
<evidence type="ECO:0000313" key="5">
    <source>
        <dbReference type="Proteomes" id="UP000186609"/>
    </source>
</evidence>
<dbReference type="Pfam" id="PF02738">
    <property type="entry name" value="MoCoBD_1"/>
    <property type="match status" value="1"/>
</dbReference>
<dbReference type="SUPFAM" id="SSF56003">
    <property type="entry name" value="Molybdenum cofactor-binding domain"/>
    <property type="match status" value="1"/>
</dbReference>
<dbReference type="InterPro" id="IPR046867">
    <property type="entry name" value="AldOxase/xan_DH_MoCoBD2"/>
</dbReference>
<name>A0A1P8JQ97_9BURK</name>
<accession>A0A1P8JQ97</accession>